<evidence type="ECO:0000256" key="3">
    <source>
        <dbReference type="ARBA" id="ARBA00022801"/>
    </source>
</evidence>
<dbReference type="GO" id="GO:0016787">
    <property type="term" value="F:hydrolase activity"/>
    <property type="evidence" value="ECO:0007669"/>
    <property type="project" value="UniProtKB-KW"/>
</dbReference>
<dbReference type="PROSITE" id="PS51257">
    <property type="entry name" value="PROKAR_LIPOPROTEIN"/>
    <property type="match status" value="1"/>
</dbReference>
<dbReference type="PANTHER" id="PTHR43108:SF8">
    <property type="entry name" value="SD21168P"/>
    <property type="match status" value="1"/>
</dbReference>
<evidence type="ECO:0000256" key="5">
    <source>
        <dbReference type="SAM" id="SignalP"/>
    </source>
</evidence>
<accession>A0A930YIM3</accession>
<dbReference type="PROSITE" id="PS00149">
    <property type="entry name" value="SULFATASE_2"/>
    <property type="match status" value="1"/>
</dbReference>
<dbReference type="RefSeq" id="WP_194696380.1">
    <property type="nucleotide sequence ID" value="NZ_JADKPO010000012.1"/>
</dbReference>
<feature type="signal peptide" evidence="5">
    <location>
        <begin position="1"/>
        <end position="19"/>
    </location>
</feature>
<gene>
    <name evidence="7" type="ORF">ISU10_10700</name>
</gene>
<dbReference type="EMBL" id="JADKPO010000012">
    <property type="protein sequence ID" value="MBF4768238.1"/>
    <property type="molecule type" value="Genomic_DNA"/>
</dbReference>
<dbReference type="Proteomes" id="UP000660668">
    <property type="component" value="Unassembled WGS sequence"/>
</dbReference>
<organism evidence="7 8">
    <name type="scientific">Nocardioides agariphilus</name>
    <dbReference type="NCBI Taxonomy" id="433664"/>
    <lineage>
        <taxon>Bacteria</taxon>
        <taxon>Bacillati</taxon>
        <taxon>Actinomycetota</taxon>
        <taxon>Actinomycetes</taxon>
        <taxon>Propionibacteriales</taxon>
        <taxon>Nocardioidaceae</taxon>
        <taxon>Nocardioides</taxon>
    </lineage>
</organism>
<evidence type="ECO:0000256" key="2">
    <source>
        <dbReference type="ARBA" id="ARBA00022729"/>
    </source>
</evidence>
<reference evidence="7" key="1">
    <citation type="submission" date="2020-11" db="EMBL/GenBank/DDBJ databases">
        <title>Nocardioides cynanchi sp. nov., isolated from soil of rhizosphere of Cynanchum wilfordii.</title>
        <authorList>
            <person name="Lee J.-S."/>
            <person name="Suh M.K."/>
            <person name="Kim J.-S."/>
        </authorList>
    </citation>
    <scope>NUCLEOTIDE SEQUENCE</scope>
    <source>
        <strain evidence="7">KCTC 19276</strain>
    </source>
</reference>
<evidence type="ECO:0000256" key="4">
    <source>
        <dbReference type="ARBA" id="ARBA00023180"/>
    </source>
</evidence>
<keyword evidence="8" id="KW-1185">Reference proteome</keyword>
<dbReference type="CDD" id="cd16147">
    <property type="entry name" value="G6S"/>
    <property type="match status" value="1"/>
</dbReference>
<dbReference type="SUPFAM" id="SSF53649">
    <property type="entry name" value="Alkaline phosphatase-like"/>
    <property type="match status" value="1"/>
</dbReference>
<dbReference type="PANTHER" id="PTHR43108">
    <property type="entry name" value="N-ACETYLGLUCOSAMINE-6-SULFATASE FAMILY MEMBER"/>
    <property type="match status" value="1"/>
</dbReference>
<proteinExistence type="inferred from homology"/>
<dbReference type="InterPro" id="IPR024607">
    <property type="entry name" value="Sulfatase_CS"/>
</dbReference>
<evidence type="ECO:0000259" key="6">
    <source>
        <dbReference type="Pfam" id="PF00884"/>
    </source>
</evidence>
<feature type="chain" id="PRO_5038580205" evidence="5">
    <location>
        <begin position="20"/>
        <end position="558"/>
    </location>
</feature>
<evidence type="ECO:0000313" key="8">
    <source>
        <dbReference type="Proteomes" id="UP000660668"/>
    </source>
</evidence>
<dbReference type="Gene3D" id="3.40.720.10">
    <property type="entry name" value="Alkaline Phosphatase, subunit A"/>
    <property type="match status" value="1"/>
</dbReference>
<dbReference type="PROSITE" id="PS00523">
    <property type="entry name" value="SULFATASE_1"/>
    <property type="match status" value="1"/>
</dbReference>
<keyword evidence="2 5" id="KW-0732">Signal</keyword>
<dbReference type="InterPro" id="IPR017850">
    <property type="entry name" value="Alkaline_phosphatase_core_sf"/>
</dbReference>
<comment type="similarity">
    <text evidence="1">Belongs to the sulfatase family.</text>
</comment>
<evidence type="ECO:0000256" key="1">
    <source>
        <dbReference type="ARBA" id="ARBA00008779"/>
    </source>
</evidence>
<dbReference type="Pfam" id="PF00884">
    <property type="entry name" value="Sulfatase"/>
    <property type="match status" value="1"/>
</dbReference>
<evidence type="ECO:0000313" key="7">
    <source>
        <dbReference type="EMBL" id="MBF4768238.1"/>
    </source>
</evidence>
<protein>
    <submittedName>
        <fullName evidence="7">Sulfatase</fullName>
    </submittedName>
</protein>
<name>A0A930YIM3_9ACTN</name>
<keyword evidence="3" id="KW-0378">Hydrolase</keyword>
<sequence length="558" mass="61276">MIRGLAATLAAAALLTACSGSPGGGDRAARAASTRTPAVVALADLPANDGPNILVVTTDDMRWDELRFTPNVRKYVTSRGLRFTNSFAPNPLCCPSRASFLTGKYSHNHGVYTHEAPYGFGAFDDHLTVGTALNEAGYQTALVGKYLNGYGKQLSKVTGGPSATYVPDGWTDWMVSIEKRWPAGSPYRGGTYNYNAFTQNVNGKVTGNRGTYSSVVVGDEVSGLVRKYDGAGRPWFIWATPVAPHFGGPAESDDPPSYRTSRGTKSLFKTPARPRWVKGRFDDVITRSLGVRPGRRPSERNISDKPEFFRELPDLERPERPRLLEVQRQRAEALFAWDRQFAKIVRTLKQTGQFRHTVIVFTSDNGYFMGEHRQRLGKIKPHEESLRVPLVMAGPGIPHGVRQSPATTIDVTATILELGSATLPDVDGSSMVPLFAEDRPWQVPVVTEGAQKLPHQLGGFPGALTEMGLRTGRYAYFRYSTGESELYDLAKDPLELRSVYDDPAYAAVRDDLAALWRTYRTCAGDAGRTPLPPAYEVSVAQLRAIHANAVAARKRYYG</sequence>
<dbReference type="InterPro" id="IPR000917">
    <property type="entry name" value="Sulfatase_N"/>
</dbReference>
<feature type="domain" description="Sulfatase N-terminal" evidence="6">
    <location>
        <begin position="51"/>
        <end position="418"/>
    </location>
</feature>
<dbReference type="AlphaFoldDB" id="A0A930YIM3"/>
<keyword evidence="4" id="KW-0325">Glycoprotein</keyword>
<comment type="caution">
    <text evidence="7">The sequence shown here is derived from an EMBL/GenBank/DDBJ whole genome shotgun (WGS) entry which is preliminary data.</text>
</comment>